<reference evidence="2" key="1">
    <citation type="submission" date="2021-01" db="EMBL/GenBank/DDBJ databases">
        <authorList>
            <consortium name="Genoscope - CEA"/>
            <person name="William W."/>
        </authorList>
    </citation>
    <scope>NUCLEOTIDE SEQUENCE</scope>
</reference>
<dbReference type="Proteomes" id="UP000688137">
    <property type="component" value="Unassembled WGS sequence"/>
</dbReference>
<dbReference type="OMA" id="MIIEIKQ"/>
<evidence type="ECO:0000259" key="1">
    <source>
        <dbReference type="Pfam" id="PF10193"/>
    </source>
</evidence>
<dbReference type="InterPro" id="IPR019337">
    <property type="entry name" value="Telomere_length_regulation_dom"/>
</dbReference>
<gene>
    <name evidence="2" type="ORF">PPRIM_AZ9-3.1.T0650094</name>
</gene>
<dbReference type="Pfam" id="PF10193">
    <property type="entry name" value="Telomere_reg-2"/>
    <property type="match status" value="1"/>
</dbReference>
<dbReference type="PANTHER" id="PTHR15830">
    <property type="entry name" value="TELOMERE LENGTH REGULATION PROTEIN TEL2 FAMILY MEMBER"/>
    <property type="match status" value="1"/>
</dbReference>
<comment type="caution">
    <text evidence="2">The sequence shown here is derived from an EMBL/GenBank/DDBJ whole genome shotgun (WGS) entry which is preliminary data.</text>
</comment>
<dbReference type="FunFam" id="1.25.40.720:FF:000022">
    <property type="entry name" value="Uncharacterized protein"/>
    <property type="match status" value="1"/>
</dbReference>
<dbReference type="GO" id="GO:0005829">
    <property type="term" value="C:cytosol"/>
    <property type="evidence" value="ECO:0007669"/>
    <property type="project" value="TreeGrafter"/>
</dbReference>
<evidence type="ECO:0000313" key="3">
    <source>
        <dbReference type="Proteomes" id="UP000688137"/>
    </source>
</evidence>
<organism evidence="2 3">
    <name type="scientific">Paramecium primaurelia</name>
    <dbReference type="NCBI Taxonomy" id="5886"/>
    <lineage>
        <taxon>Eukaryota</taxon>
        <taxon>Sar</taxon>
        <taxon>Alveolata</taxon>
        <taxon>Ciliophora</taxon>
        <taxon>Intramacronucleata</taxon>
        <taxon>Oligohymenophorea</taxon>
        <taxon>Peniculida</taxon>
        <taxon>Parameciidae</taxon>
        <taxon>Paramecium</taxon>
    </lineage>
</organism>
<proteinExistence type="predicted"/>
<dbReference type="AlphaFoldDB" id="A0A8S1MV36"/>
<dbReference type="PANTHER" id="PTHR15830:SF10">
    <property type="entry name" value="TELOMERE LENGTH REGULATION PROTEIN TEL2 HOMOLOG"/>
    <property type="match status" value="1"/>
</dbReference>
<dbReference type="GO" id="GO:0051879">
    <property type="term" value="F:Hsp90 protein binding"/>
    <property type="evidence" value="ECO:0007669"/>
    <property type="project" value="TreeGrafter"/>
</dbReference>
<feature type="domain" description="Telomere length regulation protein conserved" evidence="1">
    <location>
        <begin position="332"/>
        <end position="432"/>
    </location>
</feature>
<dbReference type="EMBL" id="CAJJDM010000067">
    <property type="protein sequence ID" value="CAD8081186.1"/>
    <property type="molecule type" value="Genomic_DNA"/>
</dbReference>
<accession>A0A8S1MV36</accession>
<dbReference type="InterPro" id="IPR051970">
    <property type="entry name" value="TEL2_Regulation"/>
</dbReference>
<sequence length="628" mass="74766">MIIEIKQFLNGENNDIPNKIYEISQTEEGFKFWKNVIFKLRKLNNLQIEKVYNLFETSYIKNFPEISTEEKLTEYLQLCRLCSNFTEGKYIKFEEIYNKLLQQQKVFIYEKLLILGEYELIHESLTEEQISQVKSLYLKKFLKYILLNKLDQYIKYLSLIKQNSQLLLKLALNAKVKQNTESILYDISKQTIIHKDLFDSLILNWSNKNFIKNASFKTQLYCSNLIILFINDGFNNDLIHDGIQKRLNTQANIPRKCGILVWKAFVKSLNLEVEDGFDELNDDEVDEVWNETKKEEIIKQENQTQIIQPTQEFHDFEIDNYENEQPLLLKNLYDCILALRSEDQIRIDQALKHLPYLIRNSLDLHIHGQTLCDILILNRDWKNSQEEMRIKALVALSIMRSQITDHLIEVYFSEEISIMQRIYILKIIRESAIELSSNPNKYQLENYNNFDKSQNDSFYFKQISTTYKTEEQSVIKIRPVPQSRRWGHTKRAYEGLQIVSPYINRFHQMTEHFYFPLLIYSQSKHKLLLTREPLLMLNFLEVLLRMLDCGQNALHISKMVSEAFDFLLIFDKNKNIEIILMKLRIILKITILLKGQFDDRLEKILQSLKYDDPQAKQLYDLILQNLGF</sequence>
<protein>
    <recommendedName>
        <fullName evidence="1">Telomere length regulation protein conserved domain-containing protein</fullName>
    </recommendedName>
</protein>
<name>A0A8S1MV36_PARPR</name>
<dbReference type="GO" id="GO:0042162">
    <property type="term" value="F:telomeric DNA binding"/>
    <property type="evidence" value="ECO:0007669"/>
    <property type="project" value="TreeGrafter"/>
</dbReference>
<evidence type="ECO:0000313" key="2">
    <source>
        <dbReference type="EMBL" id="CAD8081186.1"/>
    </source>
</evidence>
<keyword evidence="3" id="KW-1185">Reference proteome</keyword>
<dbReference type="GO" id="GO:0051083">
    <property type="term" value="P:'de novo' cotranslational protein folding"/>
    <property type="evidence" value="ECO:0007669"/>
    <property type="project" value="TreeGrafter"/>
</dbReference>